<evidence type="ECO:0000256" key="1">
    <source>
        <dbReference type="ARBA" id="ARBA00001962"/>
    </source>
</evidence>
<reference evidence="7 8" key="1">
    <citation type="submission" date="2024-05" db="EMBL/GenBank/DDBJ databases">
        <authorList>
            <person name="Zhao H."/>
            <person name="Xu Y."/>
            <person name="Lin S."/>
            <person name="Spain J.C."/>
            <person name="Zhou N.-Y."/>
        </authorList>
    </citation>
    <scope>NUCLEOTIDE SEQUENCE [LARGE SCALE GENOMIC DNA]</scope>
    <source>
        <strain evidence="7 8">NEAU-NG30</strain>
    </source>
</reference>
<dbReference type="InterPro" id="IPR004360">
    <property type="entry name" value="Glyas_Fos-R_dOase_dom"/>
</dbReference>
<dbReference type="CDD" id="cd08342">
    <property type="entry name" value="HPPD_N_like"/>
    <property type="match status" value="1"/>
</dbReference>
<dbReference type="InterPro" id="IPR041735">
    <property type="entry name" value="4OHPhenylPyrv_dOase_C"/>
</dbReference>
<dbReference type="PIRSF" id="PIRSF009283">
    <property type="entry name" value="HPP_dOase"/>
    <property type="match status" value="1"/>
</dbReference>
<dbReference type="Pfam" id="PF13669">
    <property type="entry name" value="Glyoxalase_4"/>
    <property type="match status" value="1"/>
</dbReference>
<keyword evidence="4" id="KW-0677">Repeat</keyword>
<dbReference type="InterPro" id="IPR005956">
    <property type="entry name" value="4OHPhenylPyrv_dOase"/>
</dbReference>
<dbReference type="NCBIfam" id="TIGR01263">
    <property type="entry name" value="4HPPD"/>
    <property type="match status" value="1"/>
</dbReference>
<dbReference type="CDD" id="cd07250">
    <property type="entry name" value="HPPD_C_like"/>
    <property type="match status" value="1"/>
</dbReference>
<dbReference type="EC" id="1.13.11.27" evidence="7"/>
<accession>A0ABV0LU67</accession>
<dbReference type="PANTHER" id="PTHR11959:SF1">
    <property type="entry name" value="4-HYDROXYPHENYLPYRUVATE DIOXYGENASE"/>
    <property type="match status" value="1"/>
</dbReference>
<comment type="cofactor">
    <cofactor evidence="1">
        <name>Fe cation</name>
        <dbReference type="ChEBI" id="CHEBI:24875"/>
    </cofactor>
</comment>
<proteinExistence type="inferred from homology"/>
<dbReference type="RefSeq" id="WP_348956936.1">
    <property type="nucleotide sequence ID" value="NZ_JBDZYD010000024.1"/>
</dbReference>
<evidence type="ECO:0000256" key="5">
    <source>
        <dbReference type="ARBA" id="ARBA00023004"/>
    </source>
</evidence>
<dbReference type="PANTHER" id="PTHR11959">
    <property type="entry name" value="4-HYDROXYPHENYLPYRUVATE DIOXYGENASE"/>
    <property type="match status" value="1"/>
</dbReference>
<dbReference type="GO" id="GO:0003868">
    <property type="term" value="F:4-hydroxyphenylpyruvate dioxygenase activity"/>
    <property type="evidence" value="ECO:0007669"/>
    <property type="project" value="UniProtKB-EC"/>
</dbReference>
<keyword evidence="7" id="KW-0560">Oxidoreductase</keyword>
<dbReference type="Proteomes" id="UP001440984">
    <property type="component" value="Unassembled WGS sequence"/>
</dbReference>
<dbReference type="InterPro" id="IPR041736">
    <property type="entry name" value="4OHPhenylPyrv_dOase_N"/>
</dbReference>
<dbReference type="SUPFAM" id="SSF54593">
    <property type="entry name" value="Glyoxalase/Bleomycin resistance protein/Dihydroxybiphenyl dioxygenase"/>
    <property type="match status" value="1"/>
</dbReference>
<keyword evidence="5" id="KW-0408">Iron</keyword>
<organism evidence="7 8">
    <name type="scientific">Amycolatopsis melonis</name>
    <dbReference type="NCBI Taxonomy" id="3156488"/>
    <lineage>
        <taxon>Bacteria</taxon>
        <taxon>Bacillati</taxon>
        <taxon>Actinomycetota</taxon>
        <taxon>Actinomycetes</taxon>
        <taxon>Pseudonocardiales</taxon>
        <taxon>Pseudonocardiaceae</taxon>
        <taxon>Amycolatopsis</taxon>
    </lineage>
</organism>
<dbReference type="InterPro" id="IPR037523">
    <property type="entry name" value="VOC_core"/>
</dbReference>
<sequence length="356" mass="38764">MSPFTNMFVDHVEFSVTDIQAKAAWWVGSYGFAVSATSDEDAPARSIGLTHRQVELVLTEAKDDGHPAAAYVRKHGDGVSGIGLGVADAEAAFHEAVRRGARPVSAPATVDGVTTASIIGFGDVVHTFVTRAAGVSPRALPGLRPVEFSGDFAVALGEVDHFAICVPGGLLDEHVEFYRDVLDFELTFAERIAVGKQAMTTKVVESTSRAVTLTLIEPDVSLEPGHISEFLRDHEGAGVQHMAFATDDILTTLDALRERDIAFLNAPGSYYQLLAERVDPVRYPIEELRQRNILIDEDHDGQLYQIFAESVHPRNTIFFELIERLGAQGFGSGNITALYEAVELQHRQDQEHGRAA</sequence>
<evidence type="ECO:0000259" key="6">
    <source>
        <dbReference type="PROSITE" id="PS51819"/>
    </source>
</evidence>
<comment type="caution">
    <text evidence="7">The sequence shown here is derived from an EMBL/GenBank/DDBJ whole genome shotgun (WGS) entry which is preliminary data.</text>
</comment>
<name>A0ABV0LU67_9PSEU</name>
<evidence type="ECO:0000256" key="2">
    <source>
        <dbReference type="ARBA" id="ARBA00005877"/>
    </source>
</evidence>
<evidence type="ECO:0000256" key="4">
    <source>
        <dbReference type="ARBA" id="ARBA00022737"/>
    </source>
</evidence>
<dbReference type="Gene3D" id="3.10.180.10">
    <property type="entry name" value="2,3-Dihydroxybiphenyl 1,2-Dioxygenase, domain 1"/>
    <property type="match status" value="2"/>
</dbReference>
<feature type="domain" description="VOC" evidence="6">
    <location>
        <begin position="158"/>
        <end position="309"/>
    </location>
</feature>
<gene>
    <name evidence="7" type="primary">hppD</name>
    <name evidence="7" type="ORF">ABJI51_42775</name>
</gene>
<dbReference type="InterPro" id="IPR029068">
    <property type="entry name" value="Glyas_Bleomycin-R_OHBP_Dase"/>
</dbReference>
<keyword evidence="8" id="KW-1185">Reference proteome</keyword>
<feature type="domain" description="VOC" evidence="6">
    <location>
        <begin position="8"/>
        <end position="131"/>
    </location>
</feature>
<evidence type="ECO:0000313" key="7">
    <source>
        <dbReference type="EMBL" id="MEQ0565844.1"/>
    </source>
</evidence>
<dbReference type="Pfam" id="PF00903">
    <property type="entry name" value="Glyoxalase"/>
    <property type="match status" value="1"/>
</dbReference>
<evidence type="ECO:0000313" key="8">
    <source>
        <dbReference type="Proteomes" id="UP001440984"/>
    </source>
</evidence>
<keyword evidence="3" id="KW-0479">Metal-binding</keyword>
<dbReference type="EMBL" id="JBDZYD010000024">
    <property type="protein sequence ID" value="MEQ0565844.1"/>
    <property type="molecule type" value="Genomic_DNA"/>
</dbReference>
<dbReference type="PROSITE" id="PS51819">
    <property type="entry name" value="VOC"/>
    <property type="match status" value="2"/>
</dbReference>
<comment type="similarity">
    <text evidence="2">Belongs to the 4HPPD family.</text>
</comment>
<protein>
    <submittedName>
        <fullName evidence="7">4-hydroxyphenylpyruvate dioxygenase</fullName>
        <ecNumber evidence="7">1.13.11.27</ecNumber>
    </submittedName>
</protein>
<evidence type="ECO:0000256" key="3">
    <source>
        <dbReference type="ARBA" id="ARBA00022723"/>
    </source>
</evidence>
<keyword evidence="7" id="KW-0223">Dioxygenase</keyword>